<protein>
    <submittedName>
        <fullName evidence="10">Peptidase M14</fullName>
    </submittedName>
</protein>
<dbReference type="PANTHER" id="PTHR11705:SF143">
    <property type="entry name" value="SLL0236 PROTEIN"/>
    <property type="match status" value="1"/>
</dbReference>
<feature type="domain" description="Peptidase M14" evidence="9">
    <location>
        <begin position="430"/>
        <end position="765"/>
    </location>
</feature>
<gene>
    <name evidence="10" type="ORF">I0C86_29315</name>
</gene>
<dbReference type="Proteomes" id="UP000638560">
    <property type="component" value="Unassembled WGS sequence"/>
</dbReference>
<evidence type="ECO:0000256" key="8">
    <source>
        <dbReference type="SAM" id="MobiDB-lite"/>
    </source>
</evidence>
<dbReference type="Gene3D" id="3.40.630.10">
    <property type="entry name" value="Zn peptidases"/>
    <property type="match status" value="1"/>
</dbReference>
<accession>A0ABS0H3J5</accession>
<comment type="cofactor">
    <cofactor evidence="1">
        <name>Zn(2+)</name>
        <dbReference type="ChEBI" id="CHEBI:29105"/>
    </cofactor>
</comment>
<dbReference type="SMART" id="SM00631">
    <property type="entry name" value="Zn_pept"/>
    <property type="match status" value="1"/>
</dbReference>
<name>A0ABS0H3J5_9ACTN</name>
<evidence type="ECO:0000256" key="3">
    <source>
        <dbReference type="ARBA" id="ARBA00022670"/>
    </source>
</evidence>
<keyword evidence="5" id="KW-0862">Zinc</keyword>
<keyword evidence="3" id="KW-0645">Protease</keyword>
<organism evidence="10 11">
    <name type="scientific">Plantactinospora alkalitolerans</name>
    <dbReference type="NCBI Taxonomy" id="2789879"/>
    <lineage>
        <taxon>Bacteria</taxon>
        <taxon>Bacillati</taxon>
        <taxon>Actinomycetota</taxon>
        <taxon>Actinomycetes</taxon>
        <taxon>Micromonosporales</taxon>
        <taxon>Micromonosporaceae</taxon>
        <taxon>Plantactinospora</taxon>
    </lineage>
</organism>
<dbReference type="SUPFAM" id="SSF53187">
    <property type="entry name" value="Zn-dependent exopeptidases"/>
    <property type="match status" value="1"/>
</dbReference>
<evidence type="ECO:0000256" key="4">
    <source>
        <dbReference type="ARBA" id="ARBA00022801"/>
    </source>
</evidence>
<evidence type="ECO:0000256" key="2">
    <source>
        <dbReference type="ARBA" id="ARBA00005988"/>
    </source>
</evidence>
<dbReference type="Pfam" id="PF00246">
    <property type="entry name" value="Peptidase_M14"/>
    <property type="match status" value="1"/>
</dbReference>
<evidence type="ECO:0000256" key="1">
    <source>
        <dbReference type="ARBA" id="ARBA00001947"/>
    </source>
</evidence>
<comment type="similarity">
    <text evidence="2 7">Belongs to the peptidase M14 family.</text>
</comment>
<reference evidence="10 11" key="1">
    <citation type="submission" date="2020-11" db="EMBL/GenBank/DDBJ databases">
        <title>A novel isolate from a Black sea contaminated sediment with potential to produce alkanes: Plantactinospora alkalitolerans sp. nov.</title>
        <authorList>
            <person name="Carro L."/>
            <person name="Veyisoglu A."/>
            <person name="Guven K."/>
            <person name="Schumann P."/>
            <person name="Klenk H.-P."/>
            <person name="Sahin N."/>
        </authorList>
    </citation>
    <scope>NUCLEOTIDE SEQUENCE [LARGE SCALE GENOMIC DNA]</scope>
    <source>
        <strain evidence="10 11">S1510</strain>
    </source>
</reference>
<evidence type="ECO:0000256" key="6">
    <source>
        <dbReference type="ARBA" id="ARBA00023049"/>
    </source>
</evidence>
<proteinExistence type="inferred from homology"/>
<evidence type="ECO:0000256" key="7">
    <source>
        <dbReference type="PROSITE-ProRule" id="PRU01379"/>
    </source>
</evidence>
<dbReference type="InterPro" id="IPR000834">
    <property type="entry name" value="Peptidase_M14"/>
</dbReference>
<evidence type="ECO:0000256" key="5">
    <source>
        <dbReference type="ARBA" id="ARBA00022833"/>
    </source>
</evidence>
<keyword evidence="4" id="KW-0378">Hydrolase</keyword>
<feature type="region of interest" description="Disordered" evidence="8">
    <location>
        <begin position="284"/>
        <end position="305"/>
    </location>
</feature>
<evidence type="ECO:0000313" key="10">
    <source>
        <dbReference type="EMBL" id="MBF9133030.1"/>
    </source>
</evidence>
<evidence type="ECO:0000313" key="11">
    <source>
        <dbReference type="Proteomes" id="UP000638560"/>
    </source>
</evidence>
<dbReference type="PANTHER" id="PTHR11705">
    <property type="entry name" value="PROTEASE FAMILY M14 CARBOXYPEPTIDASE A,B"/>
    <property type="match status" value="1"/>
</dbReference>
<comment type="caution">
    <text evidence="10">The sequence shown here is derived from an EMBL/GenBank/DDBJ whole genome shotgun (WGS) entry which is preliminary data.</text>
</comment>
<feature type="active site" description="Proton donor/acceptor" evidence="7">
    <location>
        <position position="722"/>
    </location>
</feature>
<sequence length="772" mass="83946">MRIGLRRHRSDVPRKRNRSIVVIPRTGDEPRRTDRRRLDICRSRDCSGTHAPRRPRRSTLTRRSWTATAATLVLTAAALVHPGTATAAPDTVPARATAPVTLAADETALIRVELRDEAHFRELLAEGADIANRPRQQNGRVLADLVLTGRQLAALTARGAVARQVVQREGDAARRYADSVRAAQARTRTGLRAPAEGRGVGVAAVDTLHFLQAYWWTSNGKTFLQTQVATTAAEDPDVEITVTWRTADGTTGSYALARFSDAGEYQYHFAVPQAVPARPTQVTATSSLGGTARPSTPAKWPNATPPALPAGYQKDFIDAYLTPVDVQSRIRRLARQYPDLVDVIDLPHQTQGYRRTAAGYLGDPAAAAVVVESVKFGAQNMNGVQVRTVDPGRTDRPLSATYRDRVLTVLLATDGAGKTISTTDQVAAFISARYPQQFQAFVENGSAGLPMPIAGPVRLDDGLQGSEVPKRPWTVQALRIGTHRDGSRIGVLAYSQEHAREWATPLVTLEFAERLLANADTDPATRDLLDSVDVFVIPTVNPDGANYSFHDANFQRKNLVNHCTGAQRDPANRDSWGVDVNRNYTVGSLFDGYTGASTNCLSGTYAGTAELSEAESRNVVALAKAHTNVKFAMNVHSYGGYFMWPPGAYQADGRITLPRPTIDESKMFLDSARRIVGAIATERGTVTWPSQTGPVADVLYSAAGNSADQLYYELGILAWDFEVGNDRWNDATGEWEGVGFQPPFDEAHAESQEYAAGLVELLRVARDHANAS</sequence>
<dbReference type="PROSITE" id="PS52035">
    <property type="entry name" value="PEPTIDASE_M14"/>
    <property type="match status" value="1"/>
</dbReference>
<keyword evidence="6" id="KW-0482">Metalloprotease</keyword>
<keyword evidence="11" id="KW-1185">Reference proteome</keyword>
<evidence type="ECO:0000259" key="9">
    <source>
        <dbReference type="PROSITE" id="PS52035"/>
    </source>
</evidence>
<dbReference type="EMBL" id="JADPUN010000257">
    <property type="protein sequence ID" value="MBF9133030.1"/>
    <property type="molecule type" value="Genomic_DNA"/>
</dbReference>